<dbReference type="PANTHER" id="PTHR11516:SF60">
    <property type="entry name" value="PYRUVATE DEHYDROGENASE E1 COMPONENT SUBUNIT ALPHA"/>
    <property type="match status" value="1"/>
</dbReference>
<accession>A0A1C6YFK9</accession>
<evidence type="ECO:0000256" key="1">
    <source>
        <dbReference type="ARBA" id="ARBA00001964"/>
    </source>
</evidence>
<dbReference type="CDD" id="cd02000">
    <property type="entry name" value="TPP_E1_PDC_ADC_BCADC"/>
    <property type="match status" value="1"/>
</dbReference>
<dbReference type="SUPFAM" id="SSF52518">
    <property type="entry name" value="Thiamin diphosphate-binding fold (THDP-binding)"/>
    <property type="match status" value="1"/>
</dbReference>
<sequence length="586" mass="67682">MLFNILHFLFFTCLLIKRCMGLNIGTNKNKPMVLNFISRHGYNSMLSERNGRTHNISYKFENKKNRNSVKHTEINNLQNGKPFEQADNENRMKQNNKEPIINQVYTDNKHGNYDKNDYINKLYENEICNPTNYNVYIENNKLEEYISDVSVSKNEICTLYEDMNLGRLFENLVAKLYYNKKINGFVHLYNGQEAISTGVIKNLRNSDFVVSTYRDHVHALSKNVSAKEILNELYGNYYGSTNQGKGGSMHIYSKKNNFIGGFGFIGEQIPIAVGLAYSILYKKEFTENFSDTPTSAYQAILENKNTIVNTASNDKDDPEKNDDQTERTDENDLDVVVCFLGDGTSNIGQFYESLNLASTYNLPIIFVIENNNWAIGMEGSRSSLGDLTNNYKKGEAFNVTTYKVDGNDVLSIYKIVKKKIYEIRKKKSGPVLIEAITYRTRGHSLADPDLLRRLDEKNSWKKIDPIIQLSNYMKNNNIVDSTYFENVKKDIQKTLLDAQNDADSNFEKSKNIDVCKLYNDNIFAPSEITKYQTSYSNYKKYDQLSDNELAQYYQSYMNEINGNSIKNEKYYYSQIFDKKELPLIIN</sequence>
<evidence type="ECO:0000256" key="2">
    <source>
        <dbReference type="ARBA" id="ARBA00023002"/>
    </source>
</evidence>
<comment type="cofactor">
    <cofactor evidence="1">
        <name>thiamine diphosphate</name>
        <dbReference type="ChEBI" id="CHEBI:58937"/>
    </cofactor>
</comment>
<dbReference type="Pfam" id="PF00676">
    <property type="entry name" value="E1_dh"/>
    <property type="match status" value="1"/>
</dbReference>
<dbReference type="InterPro" id="IPR050642">
    <property type="entry name" value="PDH_E1_Alpha_Subunit"/>
</dbReference>
<feature type="domain" description="Dehydrogenase E1 component" evidence="6">
    <location>
        <begin position="164"/>
        <end position="505"/>
    </location>
</feature>
<dbReference type="InterPro" id="IPR001017">
    <property type="entry name" value="DH_E1"/>
</dbReference>
<reference evidence="7 8" key="1">
    <citation type="submission" date="2016-08" db="EMBL/GenBank/DDBJ databases">
        <authorList>
            <consortium name="Pathogen Informatics"/>
        </authorList>
    </citation>
    <scope>NUCLEOTIDE SEQUENCE [LARGE SCALE GENOMIC DNA]</scope>
    <source>
        <strain evidence="7 8">AJ</strain>
    </source>
</reference>
<organism evidence="7 8">
    <name type="scientific">Plasmodium chabaudi chabaudi</name>
    <dbReference type="NCBI Taxonomy" id="31271"/>
    <lineage>
        <taxon>Eukaryota</taxon>
        <taxon>Sar</taxon>
        <taxon>Alveolata</taxon>
        <taxon>Apicomplexa</taxon>
        <taxon>Aconoidasida</taxon>
        <taxon>Haemosporida</taxon>
        <taxon>Plasmodiidae</taxon>
        <taxon>Plasmodium</taxon>
        <taxon>Plasmodium (Vinckeia)</taxon>
    </lineage>
</organism>
<keyword evidence="7" id="KW-0670">Pyruvate</keyword>
<dbReference type="GO" id="GO:0006086">
    <property type="term" value="P:pyruvate decarboxylation to acetyl-CoA"/>
    <property type="evidence" value="ECO:0007669"/>
    <property type="project" value="TreeGrafter"/>
</dbReference>
<feature type="chain" id="PRO_5008751372" evidence="5">
    <location>
        <begin position="22"/>
        <end position="586"/>
    </location>
</feature>
<dbReference type="EMBL" id="LT608175">
    <property type="protein sequence ID" value="SCM22148.1"/>
    <property type="molecule type" value="Genomic_DNA"/>
</dbReference>
<evidence type="ECO:0000313" key="8">
    <source>
        <dbReference type="Proteomes" id="UP000507163"/>
    </source>
</evidence>
<evidence type="ECO:0000256" key="5">
    <source>
        <dbReference type="SAM" id="SignalP"/>
    </source>
</evidence>
<feature type="region of interest" description="Disordered" evidence="4">
    <location>
        <begin position="308"/>
        <end position="328"/>
    </location>
</feature>
<dbReference type="Gene3D" id="3.40.50.970">
    <property type="match status" value="1"/>
</dbReference>
<dbReference type="PANTHER" id="PTHR11516">
    <property type="entry name" value="PYRUVATE DEHYDROGENASE E1 COMPONENT, ALPHA SUBUNIT BACTERIAL AND ORGANELLAR"/>
    <property type="match status" value="1"/>
</dbReference>
<keyword evidence="3" id="KW-0786">Thiamine pyrophosphate</keyword>
<evidence type="ECO:0000259" key="6">
    <source>
        <dbReference type="Pfam" id="PF00676"/>
    </source>
</evidence>
<proteinExistence type="predicted"/>
<evidence type="ECO:0000256" key="4">
    <source>
        <dbReference type="SAM" id="MobiDB-lite"/>
    </source>
</evidence>
<evidence type="ECO:0000256" key="3">
    <source>
        <dbReference type="ARBA" id="ARBA00023052"/>
    </source>
</evidence>
<dbReference type="Proteomes" id="UP000507163">
    <property type="component" value="Chromosome 9"/>
</dbReference>
<gene>
    <name evidence="7" type="ORF">PCHAJ_000201000</name>
</gene>
<feature type="compositionally biased region" description="Basic and acidic residues" evidence="4">
    <location>
        <begin position="313"/>
        <end position="328"/>
    </location>
</feature>
<keyword evidence="2 7" id="KW-0560">Oxidoreductase</keyword>
<evidence type="ECO:0000313" key="7">
    <source>
        <dbReference type="EMBL" id="SCM22148.1"/>
    </source>
</evidence>
<dbReference type="InterPro" id="IPR029061">
    <property type="entry name" value="THDP-binding"/>
</dbReference>
<keyword evidence="5" id="KW-0732">Signal</keyword>
<protein>
    <submittedName>
        <fullName evidence="7">Pyruvate dehydrogenase E1 component subunit alpha, putative</fullName>
        <ecNumber evidence="7">1.2.4.1</ecNumber>
    </submittedName>
</protein>
<feature type="signal peptide" evidence="5">
    <location>
        <begin position="1"/>
        <end position="21"/>
    </location>
</feature>
<name>A0A1C6YFK9_PLACU</name>
<dbReference type="EC" id="1.2.4.1" evidence="7"/>
<dbReference type="AlphaFoldDB" id="A0A1C6YFK9"/>
<dbReference type="GO" id="GO:0004739">
    <property type="term" value="F:pyruvate dehydrogenase (acetyl-transferring) activity"/>
    <property type="evidence" value="ECO:0007669"/>
    <property type="project" value="UniProtKB-EC"/>
</dbReference>